<protein>
    <submittedName>
        <fullName evidence="1">Uncharacterized protein</fullName>
    </submittedName>
</protein>
<dbReference type="EMBL" id="LAZR01006095">
    <property type="protein sequence ID" value="KKM94778.1"/>
    <property type="molecule type" value="Genomic_DNA"/>
</dbReference>
<sequence>MTNEETLKNILDKAVKNGLGLKSHRIAWEEASAYHKERWVSNLIQSKEYVSIIFSHEFAKAYWGDGYICLTCGQEGECDNCYSSPNYRSSGIAHLMQLALSTDRIKYLEKFL</sequence>
<evidence type="ECO:0000313" key="1">
    <source>
        <dbReference type="EMBL" id="KKM94778.1"/>
    </source>
</evidence>
<dbReference type="AlphaFoldDB" id="A0A0F9LN47"/>
<organism evidence="1">
    <name type="scientific">marine sediment metagenome</name>
    <dbReference type="NCBI Taxonomy" id="412755"/>
    <lineage>
        <taxon>unclassified sequences</taxon>
        <taxon>metagenomes</taxon>
        <taxon>ecological metagenomes</taxon>
    </lineage>
</organism>
<accession>A0A0F9LN47</accession>
<proteinExistence type="predicted"/>
<comment type="caution">
    <text evidence="1">The sequence shown here is derived from an EMBL/GenBank/DDBJ whole genome shotgun (WGS) entry which is preliminary data.</text>
</comment>
<name>A0A0F9LN47_9ZZZZ</name>
<reference evidence="1" key="1">
    <citation type="journal article" date="2015" name="Nature">
        <title>Complex archaea that bridge the gap between prokaryotes and eukaryotes.</title>
        <authorList>
            <person name="Spang A."/>
            <person name="Saw J.H."/>
            <person name="Jorgensen S.L."/>
            <person name="Zaremba-Niedzwiedzka K."/>
            <person name="Martijn J."/>
            <person name="Lind A.E."/>
            <person name="van Eijk R."/>
            <person name="Schleper C."/>
            <person name="Guy L."/>
            <person name="Ettema T.J."/>
        </authorList>
    </citation>
    <scope>NUCLEOTIDE SEQUENCE</scope>
</reference>
<gene>
    <name evidence="1" type="ORF">LCGC14_1194900</name>
</gene>